<sequence length="435" mass="49165">MAFNEKDGHEFRPLLVEIEQRPLNPLGRLTFWILLAVIFLVVLWLTLGKIDVVVTARGKVIPAGEVKVVQPLNAGVVRSILVQPGDLVEEGQVLMEIDPSDIDPELESMRMEVQQAALALLRLENLLADQEFIAPAGYDASLVRIQQDLYFAFRDRLDGQIRVKEQEKQQITEKLQAQIKVARQAGIHHAQALERLSRLEKVQDLLSLDEMEQAQLSASESETLKRNAHHDLEALQAGLKRVEEEMTLLRDEEKTRLLTELAETRQRRTALDARIEQAEFRSRRQQITAPVKGYVAHLQLHTVGGVVTPAEKLAYIVPVDSPLLIKALVSGRDVGFIEAGMSSSIKIDTFEFQKYGLIDGHLIQISKNSVEDESLGLMFEILVQPEKTHLWVEGREVEISIGMGATAELKVGKRRIIEFFIYPLIRYLDEGVRVR</sequence>
<dbReference type="InterPro" id="IPR058982">
    <property type="entry name" value="Beta-barrel_AprE"/>
</dbReference>
<dbReference type="GO" id="GO:0005886">
    <property type="term" value="C:plasma membrane"/>
    <property type="evidence" value="ECO:0007669"/>
    <property type="project" value="UniProtKB-SubCell"/>
</dbReference>
<feature type="coiled-coil region" evidence="9">
    <location>
        <begin position="225"/>
        <end position="281"/>
    </location>
</feature>
<dbReference type="Proteomes" id="UP000318307">
    <property type="component" value="Unassembled WGS sequence"/>
</dbReference>
<dbReference type="InterPro" id="IPR058625">
    <property type="entry name" value="MdtA-like_BSH"/>
</dbReference>
<evidence type="ECO:0000259" key="12">
    <source>
        <dbReference type="Pfam" id="PF26002"/>
    </source>
</evidence>
<name>A0A562RQB5_9BACT</name>
<reference evidence="13 14" key="1">
    <citation type="submission" date="2019-07" db="EMBL/GenBank/DDBJ databases">
        <title>Genome sequencing of 100 strains of the haloalkaliphilic chemolithoautotrophic sulfur-oxidizing bacterium Thioalkalivibrio.</title>
        <authorList>
            <person name="Muyzer G."/>
        </authorList>
    </citation>
    <scope>NUCLEOTIDE SEQUENCE [LARGE SCALE GENOMIC DNA]</scope>
    <source>
        <strain evidence="13 14">ASO4-4</strain>
    </source>
</reference>
<keyword evidence="9" id="KW-0175">Coiled coil</keyword>
<comment type="subcellular location">
    <subcellularLocation>
        <location evidence="1">Cell inner membrane</location>
        <topology evidence="1">Single-pass membrane protein</topology>
    </subcellularLocation>
</comment>
<keyword evidence="6 10" id="KW-0812">Transmembrane</keyword>
<dbReference type="RefSeq" id="WP_144685106.1">
    <property type="nucleotide sequence ID" value="NZ_VLLC01000014.1"/>
</dbReference>
<feature type="domain" description="Multidrug resistance protein MdtA-like barrel-sandwich hybrid" evidence="11">
    <location>
        <begin position="73"/>
        <end position="317"/>
    </location>
</feature>
<evidence type="ECO:0000256" key="2">
    <source>
        <dbReference type="ARBA" id="ARBA00009477"/>
    </source>
</evidence>
<protein>
    <submittedName>
        <fullName evidence="13">Hemolysin D</fullName>
    </submittedName>
</protein>
<dbReference type="Pfam" id="PF25917">
    <property type="entry name" value="BSH_RND"/>
    <property type="match status" value="1"/>
</dbReference>
<proteinExistence type="inferred from homology"/>
<keyword evidence="8 10" id="KW-0472">Membrane</keyword>
<dbReference type="Pfam" id="PF26002">
    <property type="entry name" value="Beta-barrel_AprE"/>
    <property type="match status" value="1"/>
</dbReference>
<dbReference type="Gene3D" id="2.40.50.100">
    <property type="match status" value="1"/>
</dbReference>
<evidence type="ECO:0000256" key="5">
    <source>
        <dbReference type="ARBA" id="ARBA00022519"/>
    </source>
</evidence>
<organism evidence="13 14">
    <name type="scientific">Desulfobotulus alkaliphilus</name>
    <dbReference type="NCBI Taxonomy" id="622671"/>
    <lineage>
        <taxon>Bacteria</taxon>
        <taxon>Pseudomonadati</taxon>
        <taxon>Thermodesulfobacteriota</taxon>
        <taxon>Desulfobacteria</taxon>
        <taxon>Desulfobacterales</taxon>
        <taxon>Desulfobacteraceae</taxon>
        <taxon>Desulfobotulus</taxon>
    </lineage>
</organism>
<dbReference type="InterPro" id="IPR010129">
    <property type="entry name" value="T1SS_HlyD"/>
</dbReference>
<dbReference type="AlphaFoldDB" id="A0A562RQB5"/>
<dbReference type="SUPFAM" id="SSF111369">
    <property type="entry name" value="HlyD-like secretion proteins"/>
    <property type="match status" value="1"/>
</dbReference>
<dbReference type="InterPro" id="IPR050739">
    <property type="entry name" value="MFP"/>
</dbReference>
<keyword evidence="14" id="KW-1185">Reference proteome</keyword>
<evidence type="ECO:0000256" key="10">
    <source>
        <dbReference type="SAM" id="Phobius"/>
    </source>
</evidence>
<keyword evidence="3" id="KW-0813">Transport</keyword>
<comment type="similarity">
    <text evidence="2">Belongs to the membrane fusion protein (MFP) (TC 8.A.1) family.</text>
</comment>
<dbReference type="InterPro" id="IPR006144">
    <property type="entry name" value="Secretion_HlyD_CS"/>
</dbReference>
<evidence type="ECO:0000313" key="14">
    <source>
        <dbReference type="Proteomes" id="UP000318307"/>
    </source>
</evidence>
<evidence type="ECO:0000256" key="9">
    <source>
        <dbReference type="SAM" id="Coils"/>
    </source>
</evidence>
<dbReference type="PANTHER" id="PTHR30386:SF27">
    <property type="entry name" value="MEMBRANE FUSION PROTEIN (MFP) FAMILY PROTEIN"/>
    <property type="match status" value="1"/>
</dbReference>
<accession>A0A562RQB5</accession>
<comment type="caution">
    <text evidence="13">The sequence shown here is derived from an EMBL/GenBank/DDBJ whole genome shotgun (WGS) entry which is preliminary data.</text>
</comment>
<dbReference type="PRINTS" id="PR01490">
    <property type="entry name" value="RTXTOXIND"/>
</dbReference>
<dbReference type="NCBIfam" id="TIGR01843">
    <property type="entry name" value="type_I_hlyD"/>
    <property type="match status" value="1"/>
</dbReference>
<dbReference type="PROSITE" id="PS00543">
    <property type="entry name" value="HLYD_FAMILY"/>
    <property type="match status" value="1"/>
</dbReference>
<evidence type="ECO:0000259" key="11">
    <source>
        <dbReference type="Pfam" id="PF25917"/>
    </source>
</evidence>
<evidence type="ECO:0000256" key="8">
    <source>
        <dbReference type="ARBA" id="ARBA00023136"/>
    </source>
</evidence>
<keyword evidence="4" id="KW-1003">Cell membrane</keyword>
<evidence type="ECO:0000313" key="13">
    <source>
        <dbReference type="EMBL" id="TWI71252.1"/>
    </source>
</evidence>
<dbReference type="EMBL" id="VLLC01000014">
    <property type="protein sequence ID" value="TWI71252.1"/>
    <property type="molecule type" value="Genomic_DNA"/>
</dbReference>
<dbReference type="OrthoDB" id="9810980at2"/>
<evidence type="ECO:0000256" key="3">
    <source>
        <dbReference type="ARBA" id="ARBA00022448"/>
    </source>
</evidence>
<feature type="transmembrane region" description="Helical" evidence="10">
    <location>
        <begin position="29"/>
        <end position="47"/>
    </location>
</feature>
<gene>
    <name evidence="13" type="ORF">LZ24_02052</name>
</gene>
<keyword evidence="5" id="KW-0997">Cell inner membrane</keyword>
<dbReference type="PANTHER" id="PTHR30386">
    <property type="entry name" value="MEMBRANE FUSION SUBUNIT OF EMRAB-TOLC MULTIDRUG EFFLUX PUMP"/>
    <property type="match status" value="1"/>
</dbReference>
<dbReference type="GO" id="GO:0009306">
    <property type="term" value="P:protein secretion"/>
    <property type="evidence" value="ECO:0007669"/>
    <property type="project" value="InterPro"/>
</dbReference>
<evidence type="ECO:0000256" key="7">
    <source>
        <dbReference type="ARBA" id="ARBA00022989"/>
    </source>
</evidence>
<evidence type="ECO:0000256" key="6">
    <source>
        <dbReference type="ARBA" id="ARBA00022692"/>
    </source>
</evidence>
<keyword evidence="7 10" id="KW-1133">Transmembrane helix</keyword>
<evidence type="ECO:0000256" key="4">
    <source>
        <dbReference type="ARBA" id="ARBA00022475"/>
    </source>
</evidence>
<evidence type="ECO:0000256" key="1">
    <source>
        <dbReference type="ARBA" id="ARBA00004377"/>
    </source>
</evidence>
<feature type="domain" description="AprE-like beta-barrel" evidence="12">
    <location>
        <begin position="323"/>
        <end position="411"/>
    </location>
</feature>